<dbReference type="InterPro" id="IPR011050">
    <property type="entry name" value="Pectin_lyase_fold/virulence"/>
</dbReference>
<gene>
    <name evidence="2" type="ORF">HAX54_041806</name>
</gene>
<dbReference type="InterPro" id="IPR012334">
    <property type="entry name" value="Pectin_lyas_fold"/>
</dbReference>
<reference evidence="2 3" key="1">
    <citation type="journal article" date="2021" name="BMC Genomics">
        <title>Datura genome reveals duplications of psychoactive alkaloid biosynthetic genes and high mutation rate following tissue culture.</title>
        <authorList>
            <person name="Rajewski A."/>
            <person name="Carter-House D."/>
            <person name="Stajich J."/>
            <person name="Litt A."/>
        </authorList>
    </citation>
    <scope>NUCLEOTIDE SEQUENCE [LARGE SCALE GENOMIC DNA]</scope>
    <source>
        <strain evidence="2">AR-01</strain>
    </source>
</reference>
<feature type="signal peptide" evidence="1">
    <location>
        <begin position="1"/>
        <end position="25"/>
    </location>
</feature>
<dbReference type="PANTHER" id="PTHR31339">
    <property type="entry name" value="PECTIN LYASE-RELATED"/>
    <property type="match status" value="1"/>
</dbReference>
<sequence length="175" mass="18630">MHKIHSHLKWKTSWLLVVVLGVVLASLGGAEGRKSRILEESSSSSSYDLEYSAISCRAHSASITDFGGVGDGKTLNTKAFQEAVNQLSNYASDGGSQLVLLVSGSLVASILPSHFTLFLQKDAVLLASQGINDWAVIDPLPSSMVMGGMHQVEGTSVFYLALTSLMLSSQVRMGQ</sequence>
<evidence type="ECO:0000313" key="3">
    <source>
        <dbReference type="Proteomes" id="UP000823775"/>
    </source>
</evidence>
<keyword evidence="3" id="KW-1185">Reference proteome</keyword>
<dbReference type="EMBL" id="JACEIK010006063">
    <property type="protein sequence ID" value="MCE2055026.1"/>
    <property type="molecule type" value="Genomic_DNA"/>
</dbReference>
<evidence type="ECO:0000256" key="1">
    <source>
        <dbReference type="SAM" id="SignalP"/>
    </source>
</evidence>
<comment type="caution">
    <text evidence="2">The sequence shown here is derived from an EMBL/GenBank/DDBJ whole genome shotgun (WGS) entry which is preliminary data.</text>
</comment>
<accession>A0ABS8W0T3</accession>
<name>A0ABS8W0T3_DATST</name>
<dbReference type="SUPFAM" id="SSF51126">
    <property type="entry name" value="Pectin lyase-like"/>
    <property type="match status" value="1"/>
</dbReference>
<evidence type="ECO:0000313" key="2">
    <source>
        <dbReference type="EMBL" id="MCE2055026.1"/>
    </source>
</evidence>
<organism evidence="2 3">
    <name type="scientific">Datura stramonium</name>
    <name type="common">Jimsonweed</name>
    <name type="synonym">Common thornapple</name>
    <dbReference type="NCBI Taxonomy" id="4076"/>
    <lineage>
        <taxon>Eukaryota</taxon>
        <taxon>Viridiplantae</taxon>
        <taxon>Streptophyta</taxon>
        <taxon>Embryophyta</taxon>
        <taxon>Tracheophyta</taxon>
        <taxon>Spermatophyta</taxon>
        <taxon>Magnoliopsida</taxon>
        <taxon>eudicotyledons</taxon>
        <taxon>Gunneridae</taxon>
        <taxon>Pentapetalae</taxon>
        <taxon>asterids</taxon>
        <taxon>lamiids</taxon>
        <taxon>Solanales</taxon>
        <taxon>Solanaceae</taxon>
        <taxon>Solanoideae</taxon>
        <taxon>Datureae</taxon>
        <taxon>Datura</taxon>
    </lineage>
</organism>
<dbReference type="PANTHER" id="PTHR31339:SF50">
    <property type="entry name" value="PECTIN LYASE-LIKE SUPERFAMILY PROTEIN"/>
    <property type="match status" value="1"/>
</dbReference>
<protein>
    <submittedName>
        <fullName evidence="2">Uncharacterized protein</fullName>
    </submittedName>
</protein>
<dbReference type="InterPro" id="IPR051801">
    <property type="entry name" value="GH28_Enzymes"/>
</dbReference>
<dbReference type="Gene3D" id="2.160.20.10">
    <property type="entry name" value="Single-stranded right-handed beta-helix, Pectin lyase-like"/>
    <property type="match status" value="1"/>
</dbReference>
<feature type="chain" id="PRO_5046740639" evidence="1">
    <location>
        <begin position="26"/>
        <end position="175"/>
    </location>
</feature>
<proteinExistence type="predicted"/>
<keyword evidence="1" id="KW-0732">Signal</keyword>
<dbReference type="Proteomes" id="UP000823775">
    <property type="component" value="Unassembled WGS sequence"/>
</dbReference>